<reference evidence="1" key="1">
    <citation type="journal article" date="2015" name="Nature">
        <title>Complex archaea that bridge the gap between prokaryotes and eukaryotes.</title>
        <authorList>
            <person name="Spang A."/>
            <person name="Saw J.H."/>
            <person name="Jorgensen S.L."/>
            <person name="Zaremba-Niedzwiedzka K."/>
            <person name="Martijn J."/>
            <person name="Lind A.E."/>
            <person name="van Eijk R."/>
            <person name="Schleper C."/>
            <person name="Guy L."/>
            <person name="Ettema T.J."/>
        </authorList>
    </citation>
    <scope>NUCLEOTIDE SEQUENCE</scope>
</reference>
<gene>
    <name evidence="1" type="ORF">LCGC14_2092720</name>
</gene>
<dbReference type="AlphaFoldDB" id="A0A0F9EC59"/>
<comment type="caution">
    <text evidence="1">The sequence shown here is derived from an EMBL/GenBank/DDBJ whole genome shotgun (WGS) entry which is preliminary data.</text>
</comment>
<accession>A0A0F9EC59</accession>
<proteinExistence type="predicted"/>
<protein>
    <submittedName>
        <fullName evidence="1">Uncharacterized protein</fullName>
    </submittedName>
</protein>
<sequence>MAKCLYCGVNEVKGKAKTCSNRCRKALSRTVTNNTNSKCDTSSVTSLENCQYCGVSLPALQEPRQHPGACYRCAIEQPTKLVVPLSRPPTEYTGKMTVMERLFYRPANELRPGEHNFVSLPGRACHGVC</sequence>
<dbReference type="EMBL" id="LAZR01025523">
    <property type="protein sequence ID" value="KKL71663.1"/>
    <property type="molecule type" value="Genomic_DNA"/>
</dbReference>
<name>A0A0F9EC59_9ZZZZ</name>
<organism evidence="1">
    <name type="scientific">marine sediment metagenome</name>
    <dbReference type="NCBI Taxonomy" id="412755"/>
    <lineage>
        <taxon>unclassified sequences</taxon>
        <taxon>metagenomes</taxon>
        <taxon>ecological metagenomes</taxon>
    </lineage>
</organism>
<evidence type="ECO:0000313" key="1">
    <source>
        <dbReference type="EMBL" id="KKL71663.1"/>
    </source>
</evidence>